<dbReference type="EC" id="3.7.1.17" evidence="2"/>
<dbReference type="EMBL" id="JAUSQM010000001">
    <property type="protein sequence ID" value="MDP9823177.1"/>
    <property type="molecule type" value="Genomic_DNA"/>
</dbReference>
<dbReference type="InterPro" id="IPR054676">
    <property type="entry name" value="HsaD"/>
</dbReference>
<evidence type="ECO:0000313" key="3">
    <source>
        <dbReference type="Proteomes" id="UP001240447"/>
    </source>
</evidence>
<keyword evidence="2" id="KW-0378">Hydrolase</keyword>
<sequence length="317" mass="34465">MTDHTTDFSKDGTRRTAQVKGITLNYYEAGVSTPLDRPGEVLDQQEGAFAGGLPLVMLHGGGPGASAWSNFGPALPHFAAHLRTLLVDQPGFGASDKPPVEGNFYRHAADHVVALLDELGIAKVHLLGNSLGGGTAMRLALSHPDRVGRLILMGPGGLSLNLFHADPTEGVKRLMEFSANPTREALRAFISTMVVDQSLVTDELVEERFADATAPGSLEAMKSMGWSFFNPETAEDGMLWREAHRLRKHTLLTWGREDRVNPLDGALAALKLIPKASLHVFPNCGHWAQIEAAEEFAEISLSFLARHRERTPRPQEA</sequence>
<reference evidence="2 3" key="1">
    <citation type="submission" date="2023-07" db="EMBL/GenBank/DDBJ databases">
        <title>Sequencing the genomes of 1000 actinobacteria strains.</title>
        <authorList>
            <person name="Klenk H.-P."/>
        </authorList>
    </citation>
    <scope>NUCLEOTIDE SEQUENCE [LARGE SCALE GENOMIC DNA]</scope>
    <source>
        <strain evidence="2 3">GD13</strain>
    </source>
</reference>
<dbReference type="PRINTS" id="PR00111">
    <property type="entry name" value="ABHYDROLASE"/>
</dbReference>
<evidence type="ECO:0000313" key="2">
    <source>
        <dbReference type="EMBL" id="MDP9823177.1"/>
    </source>
</evidence>
<proteinExistence type="predicted"/>
<gene>
    <name evidence="2" type="ORF">J2S59_002986</name>
</gene>
<dbReference type="InterPro" id="IPR000073">
    <property type="entry name" value="AB_hydrolase_1"/>
</dbReference>
<feature type="domain" description="AB hydrolase-1" evidence="1">
    <location>
        <begin position="54"/>
        <end position="292"/>
    </location>
</feature>
<name>A0ABT9NRY3_9ACTN</name>
<comment type="caution">
    <text evidence="2">The sequence shown here is derived from an EMBL/GenBank/DDBJ whole genome shotgun (WGS) entry which is preliminary data.</text>
</comment>
<accession>A0ABT9NRY3</accession>
<protein>
    <submittedName>
        <fullName evidence="2">4,5:9,10-diseco-3-hydroxy-5,9, 17-trioxoandrosta-1(10),2-diene-4-oate hydrolase</fullName>
        <ecNumber evidence="2">3.7.1.17</ecNumber>
    </submittedName>
</protein>
<dbReference type="PANTHER" id="PTHR43798:SF33">
    <property type="entry name" value="HYDROLASE, PUTATIVE (AFU_ORTHOLOGUE AFUA_2G14860)-RELATED"/>
    <property type="match status" value="1"/>
</dbReference>
<dbReference type="PANTHER" id="PTHR43798">
    <property type="entry name" value="MONOACYLGLYCEROL LIPASE"/>
    <property type="match status" value="1"/>
</dbReference>
<dbReference type="Pfam" id="PF00561">
    <property type="entry name" value="Abhydrolase_1"/>
    <property type="match status" value="1"/>
</dbReference>
<dbReference type="NCBIfam" id="NF045632">
    <property type="entry name" value="hydroxlase_HsaD"/>
    <property type="match status" value="1"/>
</dbReference>
<dbReference type="InterPro" id="IPR029058">
    <property type="entry name" value="AB_hydrolase_fold"/>
</dbReference>
<dbReference type="RefSeq" id="WP_068120519.1">
    <property type="nucleotide sequence ID" value="NZ_CCXJ01000283.1"/>
</dbReference>
<organism evidence="2 3">
    <name type="scientific">Nocardioides massiliensis</name>
    <dbReference type="NCBI Taxonomy" id="1325935"/>
    <lineage>
        <taxon>Bacteria</taxon>
        <taxon>Bacillati</taxon>
        <taxon>Actinomycetota</taxon>
        <taxon>Actinomycetes</taxon>
        <taxon>Propionibacteriales</taxon>
        <taxon>Nocardioidaceae</taxon>
        <taxon>Nocardioides</taxon>
    </lineage>
</organism>
<dbReference type="GO" id="GO:0102296">
    <property type="term" value="F:4,5-9,10-diseco-3-hydroxy-5,9,17-trioxoandrosta-1(10),2-diene-4-oate hydrolase activity"/>
    <property type="evidence" value="ECO:0007669"/>
    <property type="project" value="UniProtKB-EC"/>
</dbReference>
<evidence type="ECO:0000259" key="1">
    <source>
        <dbReference type="Pfam" id="PF00561"/>
    </source>
</evidence>
<dbReference type="InterPro" id="IPR050266">
    <property type="entry name" value="AB_hydrolase_sf"/>
</dbReference>
<dbReference type="Proteomes" id="UP001240447">
    <property type="component" value="Unassembled WGS sequence"/>
</dbReference>
<dbReference type="InterPro" id="IPR000639">
    <property type="entry name" value="Epox_hydrolase-like"/>
</dbReference>
<dbReference type="Gene3D" id="3.40.50.1820">
    <property type="entry name" value="alpha/beta hydrolase"/>
    <property type="match status" value="1"/>
</dbReference>
<dbReference type="PRINTS" id="PR00412">
    <property type="entry name" value="EPOXHYDRLASE"/>
</dbReference>
<dbReference type="SUPFAM" id="SSF53474">
    <property type="entry name" value="alpha/beta-Hydrolases"/>
    <property type="match status" value="1"/>
</dbReference>
<keyword evidence="3" id="KW-1185">Reference proteome</keyword>